<dbReference type="Gene3D" id="1.10.3720.10">
    <property type="entry name" value="MetI-like"/>
    <property type="match status" value="1"/>
</dbReference>
<comment type="similarity">
    <text evidence="7">Belongs to the binding-protein-dependent transport system permease family.</text>
</comment>
<dbReference type="PANTHER" id="PTHR43744">
    <property type="entry name" value="ABC TRANSPORTER PERMEASE PROTEIN MG189-RELATED-RELATED"/>
    <property type="match status" value="1"/>
</dbReference>
<accession>A0ABW5F141</accession>
<evidence type="ECO:0000256" key="7">
    <source>
        <dbReference type="RuleBase" id="RU363032"/>
    </source>
</evidence>
<evidence type="ECO:0000256" key="6">
    <source>
        <dbReference type="ARBA" id="ARBA00023136"/>
    </source>
</evidence>
<gene>
    <name evidence="9" type="ORF">ACFSX3_02570</name>
</gene>
<feature type="transmembrane region" description="Helical" evidence="7">
    <location>
        <begin position="79"/>
        <end position="97"/>
    </location>
</feature>
<name>A0ABW5F141_9BACL</name>
<dbReference type="CDD" id="cd06261">
    <property type="entry name" value="TM_PBP2"/>
    <property type="match status" value="1"/>
</dbReference>
<dbReference type="InterPro" id="IPR000515">
    <property type="entry name" value="MetI-like"/>
</dbReference>
<dbReference type="Proteomes" id="UP001597448">
    <property type="component" value="Unassembled WGS sequence"/>
</dbReference>
<keyword evidence="3" id="KW-1003">Cell membrane</keyword>
<dbReference type="Pfam" id="PF00528">
    <property type="entry name" value="BPD_transp_1"/>
    <property type="match status" value="1"/>
</dbReference>
<dbReference type="InterPro" id="IPR035906">
    <property type="entry name" value="MetI-like_sf"/>
</dbReference>
<dbReference type="PANTHER" id="PTHR43744:SF9">
    <property type="entry name" value="POLYGALACTURONAN_RHAMNOGALACTURONAN TRANSPORT SYSTEM PERMEASE PROTEIN YTCP"/>
    <property type="match status" value="1"/>
</dbReference>
<feature type="transmembrane region" description="Helical" evidence="7">
    <location>
        <begin position="182"/>
        <end position="207"/>
    </location>
</feature>
<evidence type="ECO:0000313" key="10">
    <source>
        <dbReference type="Proteomes" id="UP001597448"/>
    </source>
</evidence>
<evidence type="ECO:0000313" key="9">
    <source>
        <dbReference type="EMBL" id="MFD2408733.1"/>
    </source>
</evidence>
<keyword evidence="4 7" id="KW-0812">Transmembrane</keyword>
<feature type="transmembrane region" description="Helical" evidence="7">
    <location>
        <begin position="109"/>
        <end position="128"/>
    </location>
</feature>
<keyword evidence="6 7" id="KW-0472">Membrane</keyword>
<evidence type="ECO:0000256" key="4">
    <source>
        <dbReference type="ARBA" id="ARBA00022692"/>
    </source>
</evidence>
<comment type="caution">
    <text evidence="9">The sequence shown here is derived from an EMBL/GenBank/DDBJ whole genome shotgun (WGS) entry which is preliminary data.</text>
</comment>
<keyword evidence="2 7" id="KW-0813">Transport</keyword>
<feature type="transmembrane region" description="Helical" evidence="7">
    <location>
        <begin position="140"/>
        <end position="161"/>
    </location>
</feature>
<evidence type="ECO:0000256" key="1">
    <source>
        <dbReference type="ARBA" id="ARBA00004651"/>
    </source>
</evidence>
<reference evidence="10" key="1">
    <citation type="journal article" date="2019" name="Int. J. Syst. Evol. Microbiol.">
        <title>The Global Catalogue of Microorganisms (GCM) 10K type strain sequencing project: providing services to taxonomists for standard genome sequencing and annotation.</title>
        <authorList>
            <consortium name="The Broad Institute Genomics Platform"/>
            <consortium name="The Broad Institute Genome Sequencing Center for Infectious Disease"/>
            <person name="Wu L."/>
            <person name="Ma J."/>
        </authorList>
    </citation>
    <scope>NUCLEOTIDE SEQUENCE [LARGE SCALE GENOMIC DNA]</scope>
    <source>
        <strain evidence="10">CCM 8725</strain>
    </source>
</reference>
<evidence type="ECO:0000256" key="3">
    <source>
        <dbReference type="ARBA" id="ARBA00022475"/>
    </source>
</evidence>
<dbReference type="PROSITE" id="PS50928">
    <property type="entry name" value="ABC_TM1"/>
    <property type="match status" value="1"/>
</dbReference>
<evidence type="ECO:0000256" key="2">
    <source>
        <dbReference type="ARBA" id="ARBA00022448"/>
    </source>
</evidence>
<feature type="transmembrane region" description="Helical" evidence="7">
    <location>
        <begin position="12"/>
        <end position="36"/>
    </location>
</feature>
<protein>
    <submittedName>
        <fullName evidence="9">Carbohydrate ABC transporter permease</fullName>
    </submittedName>
</protein>
<dbReference type="SUPFAM" id="SSF161098">
    <property type="entry name" value="MetI-like"/>
    <property type="match status" value="1"/>
</dbReference>
<evidence type="ECO:0000256" key="5">
    <source>
        <dbReference type="ARBA" id="ARBA00022989"/>
    </source>
</evidence>
<comment type="subcellular location">
    <subcellularLocation>
        <location evidence="1 7">Cell membrane</location>
        <topology evidence="1 7">Multi-pass membrane protein</topology>
    </subcellularLocation>
</comment>
<keyword evidence="10" id="KW-1185">Reference proteome</keyword>
<dbReference type="RefSeq" id="WP_039297521.1">
    <property type="nucleotide sequence ID" value="NZ_JBHSVQ010000001.1"/>
</dbReference>
<feature type="domain" description="ABC transmembrane type-1" evidence="8">
    <location>
        <begin position="72"/>
        <end position="277"/>
    </location>
</feature>
<organism evidence="9 10">
    <name type="scientific">Paenibacillus rhizoplanae</name>
    <dbReference type="NCBI Taxonomy" id="1917181"/>
    <lineage>
        <taxon>Bacteria</taxon>
        <taxon>Bacillati</taxon>
        <taxon>Bacillota</taxon>
        <taxon>Bacilli</taxon>
        <taxon>Bacillales</taxon>
        <taxon>Paenibacillaceae</taxon>
        <taxon>Paenibacillus</taxon>
    </lineage>
</organism>
<sequence>MIRGTNRTVDFVIYCILTVIAFLSLAPVLNTLAISFSGKVAAMSGQVFFWPVDFNLEAYKSVISDRSFFTSFGVSVKRVLLGGAINLLVTVLMAYPLSKSNKHFPGRNIYMWFVIFCMLFNGGLIPWYMTINTYGLLDSIWALVLPTAVPVFNVILLMNFFKGVPKELEEAAGMDGAGAWRTLVTIYIPISLPSLATVTLFSVVGHWNAFFDGMILMNHKENWPLQTYIQQLIISVNSIMNTTDPEEIKRLSNMSSQLLNAAKVMVSMIPIMLIYPFLQRYFVSGIVLGAVKE</sequence>
<dbReference type="EMBL" id="JBHUKY010000008">
    <property type="protein sequence ID" value="MFD2408733.1"/>
    <property type="molecule type" value="Genomic_DNA"/>
</dbReference>
<evidence type="ECO:0000259" key="8">
    <source>
        <dbReference type="PROSITE" id="PS50928"/>
    </source>
</evidence>
<proteinExistence type="inferred from homology"/>
<keyword evidence="5 7" id="KW-1133">Transmembrane helix</keyword>